<evidence type="ECO:0000256" key="1">
    <source>
        <dbReference type="ARBA" id="ARBA00000085"/>
    </source>
</evidence>
<gene>
    <name evidence="9" type="ORF">NJR55_01140</name>
</gene>
<keyword evidence="6 9" id="KW-0067">ATP-binding</keyword>
<evidence type="ECO:0000256" key="7">
    <source>
        <dbReference type="SAM" id="Phobius"/>
    </source>
</evidence>
<dbReference type="PROSITE" id="PS50109">
    <property type="entry name" value="HIS_KIN"/>
    <property type="match status" value="1"/>
</dbReference>
<protein>
    <recommendedName>
        <fullName evidence="2">histidine kinase</fullName>
        <ecNumber evidence="2">2.7.13.3</ecNumber>
    </recommendedName>
</protein>
<evidence type="ECO:0000259" key="8">
    <source>
        <dbReference type="PROSITE" id="PS50109"/>
    </source>
</evidence>
<evidence type="ECO:0000256" key="3">
    <source>
        <dbReference type="ARBA" id="ARBA00022679"/>
    </source>
</evidence>
<sequence length="365" mass="40279">MLTLLTYKFITHKAWPLCLALCLDIVLGNLWVAFNGGISNPFTSLLLIFIVVAFLLLPPTFALIVVLTSILGQVAQIGLPSVLPGQQSHTAHALSDEMLKHAMGMVSGFVIAAAIISLSMYYLKRQWFQSEKALQNARERQLRDEQLLTIGAAAAQLTHDVATPVQSLRLLNEELQECDIELSLKREFSEHLGKVEASLEQWRDAAEDVRTRRQHNYTVGEIITQLRQLLRIARPDAQVNWQCPERFKTVIISADRTLFPAIANLVINAISAGERSHQLAVSVQLNLTLVNADPKLTIHILDNGDGLSQAQQRKIGKSMTLSENGMGIGAVISHATLERLGGQVSWQSTPEGTLTLLLLPVTAYE</sequence>
<dbReference type="Proteomes" id="UP001139474">
    <property type="component" value="Unassembled WGS sequence"/>
</dbReference>
<feature type="transmembrane region" description="Helical" evidence="7">
    <location>
        <begin position="102"/>
        <end position="123"/>
    </location>
</feature>
<feature type="domain" description="Histidine kinase" evidence="8">
    <location>
        <begin position="156"/>
        <end position="363"/>
    </location>
</feature>
<comment type="caution">
    <text evidence="9">The sequence shown here is derived from an EMBL/GenBank/DDBJ whole genome shotgun (WGS) entry which is preliminary data.</text>
</comment>
<dbReference type="RefSeq" id="WP_253617087.1">
    <property type="nucleotide sequence ID" value="NZ_JAMZDE010000001.1"/>
</dbReference>
<evidence type="ECO:0000256" key="6">
    <source>
        <dbReference type="ARBA" id="ARBA00022840"/>
    </source>
</evidence>
<dbReference type="Pfam" id="PF02518">
    <property type="entry name" value="HATPase_c"/>
    <property type="match status" value="1"/>
</dbReference>
<dbReference type="InterPro" id="IPR005467">
    <property type="entry name" value="His_kinase_dom"/>
</dbReference>
<feature type="transmembrane region" description="Helical" evidence="7">
    <location>
        <begin position="14"/>
        <end position="34"/>
    </location>
</feature>
<keyword evidence="10" id="KW-1185">Reference proteome</keyword>
<proteinExistence type="predicted"/>
<comment type="catalytic activity">
    <reaction evidence="1">
        <text>ATP + protein L-histidine = ADP + protein N-phospho-L-histidine.</text>
        <dbReference type="EC" id="2.7.13.3"/>
    </reaction>
</comment>
<dbReference type="Gene3D" id="3.30.565.10">
    <property type="entry name" value="Histidine kinase-like ATPase, C-terminal domain"/>
    <property type="match status" value="1"/>
</dbReference>
<evidence type="ECO:0000256" key="2">
    <source>
        <dbReference type="ARBA" id="ARBA00012438"/>
    </source>
</evidence>
<dbReference type="PANTHER" id="PTHR44936:SF10">
    <property type="entry name" value="SENSOR PROTEIN RSTB"/>
    <property type="match status" value="1"/>
</dbReference>
<keyword evidence="7" id="KW-1133">Transmembrane helix</keyword>
<dbReference type="InterPro" id="IPR003594">
    <property type="entry name" value="HATPase_dom"/>
</dbReference>
<keyword evidence="7" id="KW-0472">Membrane</keyword>
<dbReference type="EMBL" id="JAMZDE010000001">
    <property type="protein sequence ID" value="MCP1338185.1"/>
    <property type="molecule type" value="Genomic_DNA"/>
</dbReference>
<dbReference type="SMART" id="SM00387">
    <property type="entry name" value="HATPase_c"/>
    <property type="match status" value="1"/>
</dbReference>
<keyword evidence="7" id="KW-0812">Transmembrane</keyword>
<dbReference type="AlphaFoldDB" id="A0A9X2FV42"/>
<keyword evidence="3" id="KW-0808">Transferase</keyword>
<feature type="transmembrane region" description="Helical" evidence="7">
    <location>
        <begin position="46"/>
        <end position="71"/>
    </location>
</feature>
<dbReference type="EC" id="2.7.13.3" evidence="2"/>
<evidence type="ECO:0000256" key="4">
    <source>
        <dbReference type="ARBA" id="ARBA00022741"/>
    </source>
</evidence>
<organism evidence="9 10">
    <name type="scientific">Idiomarina rhizosphaerae</name>
    <dbReference type="NCBI Taxonomy" id="2961572"/>
    <lineage>
        <taxon>Bacteria</taxon>
        <taxon>Pseudomonadati</taxon>
        <taxon>Pseudomonadota</taxon>
        <taxon>Gammaproteobacteria</taxon>
        <taxon>Alteromonadales</taxon>
        <taxon>Idiomarinaceae</taxon>
        <taxon>Idiomarina</taxon>
    </lineage>
</organism>
<dbReference type="GO" id="GO:0005524">
    <property type="term" value="F:ATP binding"/>
    <property type="evidence" value="ECO:0007669"/>
    <property type="project" value="UniProtKB-KW"/>
</dbReference>
<dbReference type="GO" id="GO:0005886">
    <property type="term" value="C:plasma membrane"/>
    <property type="evidence" value="ECO:0007669"/>
    <property type="project" value="TreeGrafter"/>
</dbReference>
<dbReference type="PRINTS" id="PR00344">
    <property type="entry name" value="BCTRLSENSOR"/>
</dbReference>
<keyword evidence="5" id="KW-0418">Kinase</keyword>
<dbReference type="InterPro" id="IPR004358">
    <property type="entry name" value="Sig_transdc_His_kin-like_C"/>
</dbReference>
<reference evidence="9" key="1">
    <citation type="submission" date="2022-06" db="EMBL/GenBank/DDBJ databases">
        <title>Idiomarina rhizosphaerae M1R2S28.</title>
        <authorList>
            <person name="Sun J.-Q."/>
            <person name="Li L.-F."/>
        </authorList>
    </citation>
    <scope>NUCLEOTIDE SEQUENCE</scope>
    <source>
        <strain evidence="9">M1R2S28</strain>
    </source>
</reference>
<keyword evidence="4" id="KW-0547">Nucleotide-binding</keyword>
<dbReference type="GO" id="GO:0000155">
    <property type="term" value="F:phosphorelay sensor kinase activity"/>
    <property type="evidence" value="ECO:0007669"/>
    <property type="project" value="TreeGrafter"/>
</dbReference>
<accession>A0A9X2FV42</accession>
<name>A0A9X2FV42_9GAMM</name>
<dbReference type="PANTHER" id="PTHR44936">
    <property type="entry name" value="SENSOR PROTEIN CREC"/>
    <property type="match status" value="1"/>
</dbReference>
<dbReference type="SUPFAM" id="SSF55874">
    <property type="entry name" value="ATPase domain of HSP90 chaperone/DNA topoisomerase II/histidine kinase"/>
    <property type="match status" value="1"/>
</dbReference>
<dbReference type="InterPro" id="IPR050980">
    <property type="entry name" value="2C_sensor_his_kinase"/>
</dbReference>
<evidence type="ECO:0000256" key="5">
    <source>
        <dbReference type="ARBA" id="ARBA00022777"/>
    </source>
</evidence>
<evidence type="ECO:0000313" key="9">
    <source>
        <dbReference type="EMBL" id="MCP1338185.1"/>
    </source>
</evidence>
<evidence type="ECO:0000313" key="10">
    <source>
        <dbReference type="Proteomes" id="UP001139474"/>
    </source>
</evidence>
<dbReference type="InterPro" id="IPR036890">
    <property type="entry name" value="HATPase_C_sf"/>
</dbReference>